<evidence type="ECO:0000313" key="1">
    <source>
        <dbReference type="EMBL" id="GIY42382.1"/>
    </source>
</evidence>
<keyword evidence="2" id="KW-1185">Reference proteome</keyword>
<organism evidence="1 2">
    <name type="scientific">Caerostris extrusa</name>
    <name type="common">Bark spider</name>
    <name type="synonym">Caerostris bankana</name>
    <dbReference type="NCBI Taxonomy" id="172846"/>
    <lineage>
        <taxon>Eukaryota</taxon>
        <taxon>Metazoa</taxon>
        <taxon>Ecdysozoa</taxon>
        <taxon>Arthropoda</taxon>
        <taxon>Chelicerata</taxon>
        <taxon>Arachnida</taxon>
        <taxon>Araneae</taxon>
        <taxon>Araneomorphae</taxon>
        <taxon>Entelegynae</taxon>
        <taxon>Araneoidea</taxon>
        <taxon>Araneidae</taxon>
        <taxon>Caerostris</taxon>
    </lineage>
</organism>
<reference evidence="1 2" key="1">
    <citation type="submission" date="2021-06" db="EMBL/GenBank/DDBJ databases">
        <title>Caerostris extrusa draft genome.</title>
        <authorList>
            <person name="Kono N."/>
            <person name="Arakawa K."/>
        </authorList>
    </citation>
    <scope>NUCLEOTIDE SEQUENCE [LARGE SCALE GENOMIC DNA]</scope>
</reference>
<name>A0AAV4TAE0_CAEEX</name>
<comment type="caution">
    <text evidence="1">The sequence shown here is derived from an EMBL/GenBank/DDBJ whole genome shotgun (WGS) entry which is preliminary data.</text>
</comment>
<accession>A0AAV4TAE0</accession>
<dbReference type="AlphaFoldDB" id="A0AAV4TAE0"/>
<dbReference type="EMBL" id="BPLR01010843">
    <property type="protein sequence ID" value="GIY42382.1"/>
    <property type="molecule type" value="Genomic_DNA"/>
</dbReference>
<protein>
    <submittedName>
        <fullName evidence="1">Uncharacterized protein</fullName>
    </submittedName>
</protein>
<evidence type="ECO:0000313" key="2">
    <source>
        <dbReference type="Proteomes" id="UP001054945"/>
    </source>
</evidence>
<dbReference type="Proteomes" id="UP001054945">
    <property type="component" value="Unassembled WGS sequence"/>
</dbReference>
<gene>
    <name evidence="1" type="ORF">CEXT_411801</name>
</gene>
<proteinExistence type="predicted"/>
<sequence length="83" mass="9286">MMRIGSNRANEWEGGIRLDECDSFGRFRCYGWQGPETEMMGSGSNGTNNGRVVSASINVTHLDDLVFMDVIFTNGLVADFYIR</sequence>